<protein>
    <submittedName>
        <fullName evidence="1">Uncharacterized protein</fullName>
    </submittedName>
</protein>
<comment type="caution">
    <text evidence="1">The sequence shown here is derived from an EMBL/GenBank/DDBJ whole genome shotgun (WGS) entry which is preliminary data.</text>
</comment>
<gene>
    <name evidence="1" type="ORF">IQ37_01320</name>
</gene>
<dbReference type="EMBL" id="JPRJ01000002">
    <property type="protein sequence ID" value="KFF29842.1"/>
    <property type="molecule type" value="Genomic_DNA"/>
</dbReference>
<reference evidence="1 2" key="1">
    <citation type="submission" date="2014-07" db="EMBL/GenBank/DDBJ databases">
        <title>Genome of Chryseobacterium piperi CTM.</title>
        <authorList>
            <person name="Pipes S.E."/>
            <person name="Stropko S.J."/>
            <person name="Newman J.D."/>
        </authorList>
    </citation>
    <scope>NUCLEOTIDE SEQUENCE [LARGE SCALE GENOMIC DNA]</scope>
    <source>
        <strain evidence="1 2">CTM</strain>
    </source>
</reference>
<dbReference type="KEGG" id="cpip:CJF12_16350"/>
<dbReference type="STRING" id="558152.IQ37_01320"/>
<proteinExistence type="predicted"/>
<accession>A0A086BLM8</accession>
<dbReference type="AlphaFoldDB" id="A0A086BLM8"/>
<dbReference type="eggNOG" id="ENOG50339SG">
    <property type="taxonomic scope" value="Bacteria"/>
</dbReference>
<dbReference type="Proteomes" id="UP000028709">
    <property type="component" value="Unassembled WGS sequence"/>
</dbReference>
<organism evidence="1 2">
    <name type="scientific">Chryseobacterium piperi</name>
    <dbReference type="NCBI Taxonomy" id="558152"/>
    <lineage>
        <taxon>Bacteria</taxon>
        <taxon>Pseudomonadati</taxon>
        <taxon>Bacteroidota</taxon>
        <taxon>Flavobacteriia</taxon>
        <taxon>Flavobacteriales</taxon>
        <taxon>Weeksellaceae</taxon>
        <taxon>Chryseobacterium group</taxon>
        <taxon>Chryseobacterium</taxon>
    </lineage>
</organism>
<evidence type="ECO:0000313" key="1">
    <source>
        <dbReference type="EMBL" id="KFF29842.1"/>
    </source>
</evidence>
<evidence type="ECO:0000313" key="2">
    <source>
        <dbReference type="Proteomes" id="UP000028709"/>
    </source>
</evidence>
<name>A0A086BLM8_9FLAO</name>
<keyword evidence="2" id="KW-1185">Reference proteome</keyword>
<sequence length="139" mass="15437">MTGGPIRNEKSQEGKNQIGYLFFKVEKSSSGMEKITLEGKKITGGKLKAIPAFDRSSLGIGDFIVSLTDANGKEFTKQIVEDPLNQNMESFEKEGIKRHKVSLNSAEFSIRYPHSSEIKIVKIEKATNAGNQLLFTQKL</sequence>